<dbReference type="Proteomes" id="UP000267798">
    <property type="component" value="Unassembled WGS sequence"/>
</dbReference>
<keyword evidence="4" id="KW-1185">Reference proteome</keyword>
<name>A0A3A6PJ28_9BACL</name>
<feature type="transmembrane region" description="Helical" evidence="2">
    <location>
        <begin position="31"/>
        <end position="53"/>
    </location>
</feature>
<proteinExistence type="predicted"/>
<dbReference type="PANTHER" id="PTHR33428:SF14">
    <property type="entry name" value="CARBOXYLESTERASE TYPE B DOMAIN-CONTAINING PROTEIN"/>
    <property type="match status" value="1"/>
</dbReference>
<feature type="region of interest" description="Disordered" evidence="1">
    <location>
        <begin position="577"/>
        <end position="599"/>
    </location>
</feature>
<comment type="caution">
    <text evidence="3">The sequence shown here is derived from an EMBL/GenBank/DDBJ whole genome shotgun (WGS) entry which is preliminary data.</text>
</comment>
<organism evidence="3 4">
    <name type="scientific">Paenibacillus pinisoli</name>
    <dbReference type="NCBI Taxonomy" id="1276110"/>
    <lineage>
        <taxon>Bacteria</taxon>
        <taxon>Bacillati</taxon>
        <taxon>Bacillota</taxon>
        <taxon>Bacilli</taxon>
        <taxon>Bacillales</taxon>
        <taxon>Paenibacillaceae</taxon>
        <taxon>Paenibacillus</taxon>
    </lineage>
</organism>
<evidence type="ECO:0000256" key="1">
    <source>
        <dbReference type="SAM" id="MobiDB-lite"/>
    </source>
</evidence>
<gene>
    <name evidence="3" type="ORF">D3P09_19780</name>
</gene>
<dbReference type="AlphaFoldDB" id="A0A3A6PJ28"/>
<keyword evidence="3" id="KW-0378">Hydrolase</keyword>
<dbReference type="Gene3D" id="3.40.50.1820">
    <property type="entry name" value="alpha/beta hydrolase"/>
    <property type="match status" value="1"/>
</dbReference>
<keyword evidence="2" id="KW-0472">Membrane</keyword>
<accession>A0A3A6PJ28</accession>
<sequence length="795" mass="88543">MERIIEPRSRARKAANWFKSRHALRLKREGFATWFAGMILMLFSSVSISLAVLGMPTGLGVWVDIILFVAANALLMLLLGFIVSSLLAYLYVPLPRRLAAYVLYTAAQSAIVLYFTELGTIISILFGAAYSLAGLLVGLLFGFVLGLKLPPVAKAALAIASAVLIAAVPAYSDWPAPARQPERVDAAMQDRNEPSLEPAHIDADNPGEHGAYSIKTFSYGSGKDKHRDLFGKDVDVVTDTIDASDYIISWSKLKTMFWGFDQHELPLNGRVWMPEGEGPFPLVMIVHGNHLMEYFSDGGYAYLGELLASRGMIAVSVDANYMNYSVWSSLPNDDMKIRGWLLLKHLQQIQMMSDREDTPFANKVDWEKIALVGHSRGGQAVAIAADADRWFADDTTLDSIRDVGIQSVIAIAPTDKKVDDQSAQLRDINYFTIQGAKDADVNNFYGERQYSRVTFSGEADRFKAQLYLAHANHSQFNTDWGTMDERLPGGLFLNREDLMNPEDQRQVAKVFVSAFLEATLHERVEYKALFQDYRSGLQWLPQTEYVSRYESADFVRIVHFDAYNRLLSQTAYEGMVAGEKEKPKDRDGNTKGTSGMSLQWEEPGAVYELELSAAAASELEKVEEGSLVFSLLNLEWDLVTEESESDEQPSDAGDEASNHNDDPANSAEGAEVPPLPPLPSIEIVLTTDSGEELSVELEQFMSVPEPAYTSFLKMGFLEERIKNNKYRNPVEAVYQTFIIPIELFGPAEGETDEEAEPLAPQDISGIQFRFQSERGKVMLDDIGFLPKGGSYVEYR</sequence>
<dbReference type="RefSeq" id="WP_120113112.1">
    <property type="nucleotide sequence ID" value="NZ_QXQB01000004.1"/>
</dbReference>
<dbReference type="OrthoDB" id="9808543at2"/>
<feature type="transmembrane region" description="Helical" evidence="2">
    <location>
        <begin position="65"/>
        <end position="91"/>
    </location>
</feature>
<feature type="region of interest" description="Disordered" evidence="1">
    <location>
        <begin position="640"/>
        <end position="681"/>
    </location>
</feature>
<evidence type="ECO:0000256" key="2">
    <source>
        <dbReference type="SAM" id="Phobius"/>
    </source>
</evidence>
<evidence type="ECO:0000313" key="3">
    <source>
        <dbReference type="EMBL" id="RJX38299.1"/>
    </source>
</evidence>
<evidence type="ECO:0000313" key="4">
    <source>
        <dbReference type="Proteomes" id="UP000267798"/>
    </source>
</evidence>
<reference evidence="3 4" key="1">
    <citation type="submission" date="2018-09" db="EMBL/GenBank/DDBJ databases">
        <title>Paenibacillus aracenensis nov. sp. isolated from a cave in southern Spain.</title>
        <authorList>
            <person name="Jurado V."/>
            <person name="Gutierrez-Patricio S."/>
            <person name="Gonzalez-Pimentel J.L."/>
            <person name="Miller A.Z."/>
            <person name="Laiz L."/>
            <person name="Saiz-Jimenez C."/>
        </authorList>
    </citation>
    <scope>NUCLEOTIDE SEQUENCE [LARGE SCALE GENOMIC DNA]</scope>
    <source>
        <strain evidence="3 4">JCM 19203</strain>
    </source>
</reference>
<feature type="compositionally biased region" description="Acidic residues" evidence="1">
    <location>
        <begin position="640"/>
        <end position="654"/>
    </location>
</feature>
<keyword evidence="2" id="KW-0812">Transmembrane</keyword>
<feature type="transmembrane region" description="Helical" evidence="2">
    <location>
        <begin position="121"/>
        <end position="145"/>
    </location>
</feature>
<dbReference type="PANTHER" id="PTHR33428">
    <property type="entry name" value="CHLOROPHYLLASE-2, CHLOROPLASTIC"/>
    <property type="match status" value="1"/>
</dbReference>
<feature type="compositionally biased region" description="Basic and acidic residues" evidence="1">
    <location>
        <begin position="578"/>
        <end position="589"/>
    </location>
</feature>
<keyword evidence="2" id="KW-1133">Transmembrane helix</keyword>
<dbReference type="SUPFAM" id="SSF53474">
    <property type="entry name" value="alpha/beta-Hydrolases"/>
    <property type="match status" value="1"/>
</dbReference>
<dbReference type="GO" id="GO:0016787">
    <property type="term" value="F:hydrolase activity"/>
    <property type="evidence" value="ECO:0007669"/>
    <property type="project" value="UniProtKB-KW"/>
</dbReference>
<dbReference type="InterPro" id="IPR017395">
    <property type="entry name" value="Chlorophyllase-like"/>
</dbReference>
<protein>
    <submittedName>
        <fullName evidence="3">Alpha/beta hydrolase</fullName>
    </submittedName>
</protein>
<dbReference type="InterPro" id="IPR029058">
    <property type="entry name" value="AB_hydrolase_fold"/>
</dbReference>
<dbReference type="Pfam" id="PF07224">
    <property type="entry name" value="Chlorophyllase"/>
    <property type="match status" value="1"/>
</dbReference>
<dbReference type="EMBL" id="QXQB01000004">
    <property type="protein sequence ID" value="RJX38299.1"/>
    <property type="molecule type" value="Genomic_DNA"/>
</dbReference>